<dbReference type="InterPro" id="IPR036286">
    <property type="entry name" value="LexA/Signal_pep-like_sf"/>
</dbReference>
<protein>
    <recommendedName>
        <fullName evidence="3">Mitochondrial inner membrane protease subunit 2</fullName>
    </recommendedName>
</protein>
<dbReference type="InterPro" id="IPR053307">
    <property type="entry name" value="Mitochondrial_IM_protease"/>
</dbReference>
<evidence type="ECO:0008006" key="3">
    <source>
        <dbReference type="Google" id="ProtNLM"/>
    </source>
</evidence>
<dbReference type="InterPro" id="IPR019533">
    <property type="entry name" value="Peptidase_S26"/>
</dbReference>
<dbReference type="CDD" id="cd06530">
    <property type="entry name" value="S26_SPase_I"/>
    <property type="match status" value="1"/>
</dbReference>
<evidence type="ECO:0000313" key="2">
    <source>
        <dbReference type="Proteomes" id="UP000836841"/>
    </source>
</evidence>
<dbReference type="AlphaFoldDB" id="A0AAU9RDW6"/>
<proteinExistence type="predicted"/>
<evidence type="ECO:0000313" key="1">
    <source>
        <dbReference type="EMBL" id="CAH2038776.1"/>
    </source>
</evidence>
<keyword evidence="2" id="KW-1185">Reference proteome</keyword>
<dbReference type="Proteomes" id="UP000836841">
    <property type="component" value="Chromosome 1"/>
</dbReference>
<reference evidence="1 2" key="1">
    <citation type="submission" date="2022-03" db="EMBL/GenBank/DDBJ databases">
        <authorList>
            <person name="Nunn A."/>
            <person name="Chopra R."/>
            <person name="Nunn A."/>
            <person name="Contreras Garrido A."/>
        </authorList>
    </citation>
    <scope>NUCLEOTIDE SEQUENCE [LARGE SCALE GENOMIC DNA]</scope>
</reference>
<sequence>FRGANLAIWNSRDSYERTHKDQQFDNGGDEAEQTDAAKSSFSELLENEPLFRDSKMAYVSNWVRYMAHKLEYSLTLSLKKYTREKLSERELIGVVVKNLLYGRITYLHTGKGPEMAPTMGTHDNTLLVRKLPVVDTRYVSIGDAVVLKDPNETSKYLVRRLAAIEGAEMVSSDEKDEPFVLEKDQCWVVAENQEMKSKEAYDSRTFGPVSMTDIVGRAIYCLRTAVDHGPVSNSEFAMEEDSPILAVELDVDEMAKDHKAE</sequence>
<name>A0AAU9RDW6_THLAR</name>
<accession>A0AAU9RDW6</accession>
<feature type="non-terminal residue" evidence="1">
    <location>
        <position position="1"/>
    </location>
</feature>
<organism evidence="1 2">
    <name type="scientific">Thlaspi arvense</name>
    <name type="common">Field penny-cress</name>
    <dbReference type="NCBI Taxonomy" id="13288"/>
    <lineage>
        <taxon>Eukaryota</taxon>
        <taxon>Viridiplantae</taxon>
        <taxon>Streptophyta</taxon>
        <taxon>Embryophyta</taxon>
        <taxon>Tracheophyta</taxon>
        <taxon>Spermatophyta</taxon>
        <taxon>Magnoliopsida</taxon>
        <taxon>eudicotyledons</taxon>
        <taxon>Gunneridae</taxon>
        <taxon>Pentapetalae</taxon>
        <taxon>rosids</taxon>
        <taxon>malvids</taxon>
        <taxon>Brassicales</taxon>
        <taxon>Brassicaceae</taxon>
        <taxon>Thlaspideae</taxon>
        <taxon>Thlaspi</taxon>
    </lineage>
</organism>
<dbReference type="PANTHER" id="PTHR47040">
    <property type="entry name" value="OSJNBA0068L06.9 PROTEIN"/>
    <property type="match status" value="1"/>
</dbReference>
<dbReference type="PANTHER" id="PTHR47040:SF2">
    <property type="entry name" value="PEPTIDASE S24_S26A_S26B_S26C FAMILY PROTEIN"/>
    <property type="match status" value="1"/>
</dbReference>
<dbReference type="EMBL" id="OU466857">
    <property type="protein sequence ID" value="CAH2038776.1"/>
    <property type="molecule type" value="Genomic_DNA"/>
</dbReference>
<dbReference type="Gene3D" id="2.10.109.10">
    <property type="entry name" value="Umud Fragment, subunit A"/>
    <property type="match status" value="1"/>
</dbReference>
<gene>
    <name evidence="1" type="ORF">TAV2_LOCUS2733</name>
</gene>
<dbReference type="GO" id="GO:0004252">
    <property type="term" value="F:serine-type endopeptidase activity"/>
    <property type="evidence" value="ECO:0007669"/>
    <property type="project" value="InterPro"/>
</dbReference>
<dbReference type="GO" id="GO:0006465">
    <property type="term" value="P:signal peptide processing"/>
    <property type="evidence" value="ECO:0007669"/>
    <property type="project" value="InterPro"/>
</dbReference>
<dbReference type="SUPFAM" id="SSF51306">
    <property type="entry name" value="LexA/Signal peptidase"/>
    <property type="match status" value="1"/>
</dbReference>